<keyword evidence="3" id="KW-1185">Reference proteome</keyword>
<evidence type="ECO:0000313" key="2">
    <source>
        <dbReference type="EMBL" id="GGR39766.1"/>
    </source>
</evidence>
<organism evidence="2 3">
    <name type="scientific">Deinococcus ruber</name>
    <dbReference type="NCBI Taxonomy" id="1848197"/>
    <lineage>
        <taxon>Bacteria</taxon>
        <taxon>Thermotogati</taxon>
        <taxon>Deinococcota</taxon>
        <taxon>Deinococci</taxon>
        <taxon>Deinococcales</taxon>
        <taxon>Deinococcaceae</taxon>
        <taxon>Deinococcus</taxon>
    </lineage>
</organism>
<reference evidence="2" key="1">
    <citation type="journal article" date="2014" name="Int. J. Syst. Evol. Microbiol.">
        <title>Complete genome sequence of Corynebacterium casei LMG S-19264T (=DSM 44701T), isolated from a smear-ripened cheese.</title>
        <authorList>
            <consortium name="US DOE Joint Genome Institute (JGI-PGF)"/>
            <person name="Walter F."/>
            <person name="Albersmeier A."/>
            <person name="Kalinowski J."/>
            <person name="Ruckert C."/>
        </authorList>
    </citation>
    <scope>NUCLEOTIDE SEQUENCE</scope>
    <source>
        <strain evidence="2">JCM 31311</strain>
    </source>
</reference>
<accession>A0A918KXD5</accession>
<evidence type="ECO:0000313" key="3">
    <source>
        <dbReference type="Proteomes" id="UP000603865"/>
    </source>
</evidence>
<protein>
    <submittedName>
        <fullName evidence="2">Uncharacterized protein</fullName>
    </submittedName>
</protein>
<feature type="compositionally biased region" description="Basic and acidic residues" evidence="1">
    <location>
        <begin position="55"/>
        <end position="66"/>
    </location>
</feature>
<dbReference type="EMBL" id="BMQL01000098">
    <property type="protein sequence ID" value="GGR39766.1"/>
    <property type="molecule type" value="Genomic_DNA"/>
</dbReference>
<dbReference type="AlphaFoldDB" id="A0A918KXD5"/>
<proteinExistence type="predicted"/>
<dbReference type="Proteomes" id="UP000603865">
    <property type="component" value="Unassembled WGS sequence"/>
</dbReference>
<name>A0A918KXD5_9DEIO</name>
<evidence type="ECO:0000256" key="1">
    <source>
        <dbReference type="SAM" id="MobiDB-lite"/>
    </source>
</evidence>
<gene>
    <name evidence="2" type="ORF">GCM10008957_55630</name>
</gene>
<feature type="region of interest" description="Disordered" evidence="1">
    <location>
        <begin position="45"/>
        <end position="66"/>
    </location>
</feature>
<reference evidence="2" key="2">
    <citation type="submission" date="2020-09" db="EMBL/GenBank/DDBJ databases">
        <authorList>
            <person name="Sun Q."/>
            <person name="Ohkuma M."/>
        </authorList>
    </citation>
    <scope>NUCLEOTIDE SEQUENCE</scope>
    <source>
        <strain evidence="2">JCM 31311</strain>
    </source>
</reference>
<sequence length="66" mass="7223">MTGSNAIDWPRKRWASDALLDRRDVGSGPILFSLAITLVLPMGTQADGENAEGEQTARTELHEQDL</sequence>
<comment type="caution">
    <text evidence="2">The sequence shown here is derived from an EMBL/GenBank/DDBJ whole genome shotgun (WGS) entry which is preliminary data.</text>
</comment>